<dbReference type="PANTHER" id="PTHR21240:SF28">
    <property type="entry name" value="ISO-OROTATE DECARBOXYLASE (EUROFUNG)"/>
    <property type="match status" value="1"/>
</dbReference>
<feature type="domain" description="Amidohydrolase-related" evidence="2">
    <location>
        <begin position="103"/>
        <end position="351"/>
    </location>
</feature>
<dbReference type="InterPro" id="IPR032466">
    <property type="entry name" value="Metal_Hydrolase"/>
</dbReference>
<dbReference type="PANTHER" id="PTHR21240">
    <property type="entry name" value="2-AMINO-3-CARBOXYLMUCONATE-6-SEMIALDEHYDE DECARBOXYLASE"/>
    <property type="match status" value="1"/>
</dbReference>
<sequence>MENTDPVVDTDVHNAFKSKTELLDFLPQEWHRQWAASGTGGGVYYSPVGLMRRDAVPPGGGTPGNDPAYLDEHHLSPHGIDYAILTGSGVLGLSLLPDPDYGTAIAAAYNDWLAATWLPASEKYKGSIIINASDPVAAAEEIARSAGHPDVVQVLMASAAQQPYGQRFYHPIYAAAEKAGLPIAIHPGTEGRGIAGAPTPAGYPTRYFEWHNILPINYMTHVNSLVSEGVFEKFPDLTFVAIEGGIAWLPHLMWRMDKNYKALRATVPWLKRRPSEYIRKHIRLTTQPIEEPDDPRHLGQIIAMAGAETMIMFSSDYPHWDFDNPRIALPPLDRDVRTRIMSTNAVQLYGLATSGAGA</sequence>
<dbReference type="Gene3D" id="3.20.20.140">
    <property type="entry name" value="Metal-dependent hydrolases"/>
    <property type="match status" value="1"/>
</dbReference>
<evidence type="ECO:0000256" key="1">
    <source>
        <dbReference type="ARBA" id="ARBA00023239"/>
    </source>
</evidence>
<organism evidence="3 4">
    <name type="scientific">Actinopolymorpha pittospori</name>
    <dbReference type="NCBI Taxonomy" id="648752"/>
    <lineage>
        <taxon>Bacteria</taxon>
        <taxon>Bacillati</taxon>
        <taxon>Actinomycetota</taxon>
        <taxon>Actinomycetes</taxon>
        <taxon>Propionibacteriales</taxon>
        <taxon>Actinopolymorphaceae</taxon>
        <taxon>Actinopolymorpha</taxon>
    </lineage>
</organism>
<dbReference type="Pfam" id="PF04909">
    <property type="entry name" value="Amidohydro_2"/>
    <property type="match status" value="1"/>
</dbReference>
<dbReference type="InterPro" id="IPR006680">
    <property type="entry name" value="Amidohydro-rel"/>
</dbReference>
<dbReference type="GO" id="GO:0016787">
    <property type="term" value="F:hydrolase activity"/>
    <property type="evidence" value="ECO:0007669"/>
    <property type="project" value="UniProtKB-KW"/>
</dbReference>
<evidence type="ECO:0000313" key="3">
    <source>
        <dbReference type="EMBL" id="MBE1608687.1"/>
    </source>
</evidence>
<name>A0A927RA82_9ACTN</name>
<evidence type="ECO:0000259" key="2">
    <source>
        <dbReference type="Pfam" id="PF04909"/>
    </source>
</evidence>
<comment type="caution">
    <text evidence="3">The sequence shown here is derived from an EMBL/GenBank/DDBJ whole genome shotgun (WGS) entry which is preliminary data.</text>
</comment>
<dbReference type="GO" id="GO:0005737">
    <property type="term" value="C:cytoplasm"/>
    <property type="evidence" value="ECO:0007669"/>
    <property type="project" value="TreeGrafter"/>
</dbReference>
<evidence type="ECO:0000313" key="4">
    <source>
        <dbReference type="Proteomes" id="UP000638648"/>
    </source>
</evidence>
<keyword evidence="3" id="KW-0378">Hydrolase</keyword>
<accession>A0A927RA82</accession>
<dbReference type="GO" id="GO:0019748">
    <property type="term" value="P:secondary metabolic process"/>
    <property type="evidence" value="ECO:0007669"/>
    <property type="project" value="TreeGrafter"/>
</dbReference>
<dbReference type="InterPro" id="IPR032465">
    <property type="entry name" value="ACMSD"/>
</dbReference>
<keyword evidence="4" id="KW-1185">Reference proteome</keyword>
<dbReference type="GO" id="GO:0016831">
    <property type="term" value="F:carboxy-lyase activity"/>
    <property type="evidence" value="ECO:0007669"/>
    <property type="project" value="InterPro"/>
</dbReference>
<reference evidence="3" key="1">
    <citation type="submission" date="2020-10" db="EMBL/GenBank/DDBJ databases">
        <title>Sequencing the genomes of 1000 actinobacteria strains.</title>
        <authorList>
            <person name="Klenk H.-P."/>
        </authorList>
    </citation>
    <scope>NUCLEOTIDE SEQUENCE</scope>
    <source>
        <strain evidence="3">DSM 45354</strain>
    </source>
</reference>
<proteinExistence type="predicted"/>
<dbReference type="RefSeq" id="WP_192752410.1">
    <property type="nucleotide sequence ID" value="NZ_BAABJL010000155.1"/>
</dbReference>
<protein>
    <submittedName>
        <fullName evidence="3">TIM-barrel fold metal-dependent hydrolase</fullName>
    </submittedName>
</protein>
<dbReference type="EMBL" id="JADBEM010000001">
    <property type="protein sequence ID" value="MBE1608687.1"/>
    <property type="molecule type" value="Genomic_DNA"/>
</dbReference>
<gene>
    <name evidence="3" type="ORF">HEB94_005535</name>
</gene>
<dbReference type="Proteomes" id="UP000638648">
    <property type="component" value="Unassembled WGS sequence"/>
</dbReference>
<keyword evidence="1" id="KW-0456">Lyase</keyword>
<dbReference type="SUPFAM" id="SSF51556">
    <property type="entry name" value="Metallo-dependent hydrolases"/>
    <property type="match status" value="1"/>
</dbReference>
<dbReference type="AlphaFoldDB" id="A0A927RA82"/>